<accession>A0A1Y6ME90</accession>
<gene>
    <name evidence="2" type="ORF">PMAL9190_01486</name>
</gene>
<evidence type="ECO:0000313" key="3">
    <source>
        <dbReference type="Proteomes" id="UP000195963"/>
    </source>
</evidence>
<dbReference type="AlphaFoldDB" id="A0A1Y6ME90"/>
<feature type="region of interest" description="Disordered" evidence="1">
    <location>
        <begin position="28"/>
        <end position="50"/>
    </location>
</feature>
<dbReference type="EMBL" id="FYAK01000002">
    <property type="protein sequence ID" value="SMY34080.1"/>
    <property type="molecule type" value="Genomic_DNA"/>
</dbReference>
<evidence type="ECO:0000256" key="1">
    <source>
        <dbReference type="SAM" id="MobiDB-lite"/>
    </source>
</evidence>
<sequence length="65" mass="7699">MKKYSNNKDIQKLITNLLRNQWLYTSGRKHGKLHSPEGKRITVPTSPSDRRAYKNFLNDIQKLTR</sequence>
<keyword evidence="3" id="KW-1185">Reference proteome</keyword>
<name>A0A1Y6ME90_9GAMM</name>
<evidence type="ECO:0000313" key="2">
    <source>
        <dbReference type="EMBL" id="SMY34080.1"/>
    </source>
</evidence>
<organism evidence="2 3">
    <name type="scientific">Photobacterium malacitanum</name>
    <dbReference type="NCBI Taxonomy" id="2204294"/>
    <lineage>
        <taxon>Bacteria</taxon>
        <taxon>Pseudomonadati</taxon>
        <taxon>Pseudomonadota</taxon>
        <taxon>Gammaproteobacteria</taxon>
        <taxon>Vibrionales</taxon>
        <taxon>Vibrionaceae</taxon>
        <taxon>Photobacterium</taxon>
    </lineage>
</organism>
<dbReference type="Proteomes" id="UP000195963">
    <property type="component" value="Unassembled WGS sequence"/>
</dbReference>
<evidence type="ECO:0008006" key="4">
    <source>
        <dbReference type="Google" id="ProtNLM"/>
    </source>
</evidence>
<reference evidence="3" key="1">
    <citation type="submission" date="2017-06" db="EMBL/GenBank/DDBJ databases">
        <authorList>
            <person name="Rodrigo-Torres L."/>
            <person name="Arahal R.D."/>
            <person name="Lucena T."/>
        </authorList>
    </citation>
    <scope>NUCLEOTIDE SEQUENCE [LARGE SCALE GENOMIC DNA]</scope>
    <source>
        <strain evidence="3">CECT 9190</strain>
    </source>
</reference>
<proteinExistence type="predicted"/>
<protein>
    <recommendedName>
        <fullName evidence="4">YcfA-like protein</fullName>
    </recommendedName>
</protein>